<dbReference type="EMBL" id="FOCQ01000022">
    <property type="protein sequence ID" value="SEN76115.1"/>
    <property type="molecule type" value="Genomic_DNA"/>
</dbReference>
<reference evidence="4 5" key="1">
    <citation type="submission" date="2016-10" db="EMBL/GenBank/DDBJ databases">
        <authorList>
            <person name="de Groot N.N."/>
        </authorList>
    </citation>
    <scope>NUCLEOTIDE SEQUENCE [LARGE SCALE GENOMIC DNA]</scope>
    <source>
        <strain evidence="4 5">DSM 46701</strain>
    </source>
</reference>
<dbReference type="Pfam" id="PF03780">
    <property type="entry name" value="Asp23"/>
    <property type="match status" value="1"/>
</dbReference>
<proteinExistence type="inferred from homology"/>
<name>A0A1H8J6M0_9BACL</name>
<gene>
    <name evidence="4" type="ORF">SAMN05444955_1222</name>
</gene>
<sequence length="126" mass="13817">MADTRNKGDGLKFSTEVIETIAGIAASEIDGIVSMSGGVVEDFVERFGRKNLSKGVSVDIEEQELRIDLKVIVEYGTNVPDLYQKASLAVEKAIENMTGLHVVEVNMYVEGVVVRDELDQLVRVTD</sequence>
<comment type="similarity">
    <text evidence="2">Belongs to the asp23 family.</text>
</comment>
<dbReference type="Proteomes" id="UP000199695">
    <property type="component" value="Unassembled WGS sequence"/>
</dbReference>
<evidence type="ECO:0000256" key="1">
    <source>
        <dbReference type="ARBA" id="ARBA00002561"/>
    </source>
</evidence>
<dbReference type="RefSeq" id="WP_211663689.1">
    <property type="nucleotide sequence ID" value="NZ_FOCQ01000022.1"/>
</dbReference>
<evidence type="ECO:0000256" key="3">
    <source>
        <dbReference type="ARBA" id="ARBA00019574"/>
    </source>
</evidence>
<comment type="function">
    <text evidence="1">May play a key role in alkaline pH tolerance.</text>
</comment>
<accession>A0A1H8J6M0</accession>
<evidence type="ECO:0000313" key="4">
    <source>
        <dbReference type="EMBL" id="SEN76115.1"/>
    </source>
</evidence>
<dbReference type="InterPro" id="IPR005531">
    <property type="entry name" value="Asp23"/>
</dbReference>
<dbReference type="PANTHER" id="PTHR34297">
    <property type="entry name" value="HYPOTHETICAL CYTOSOLIC PROTEIN-RELATED"/>
    <property type="match status" value="1"/>
</dbReference>
<evidence type="ECO:0000313" key="5">
    <source>
        <dbReference type="Proteomes" id="UP000199695"/>
    </source>
</evidence>
<organism evidence="4 5">
    <name type="scientific">Lihuaxuella thermophila</name>
    <dbReference type="NCBI Taxonomy" id="1173111"/>
    <lineage>
        <taxon>Bacteria</taxon>
        <taxon>Bacillati</taxon>
        <taxon>Bacillota</taxon>
        <taxon>Bacilli</taxon>
        <taxon>Bacillales</taxon>
        <taxon>Thermoactinomycetaceae</taxon>
        <taxon>Lihuaxuella</taxon>
    </lineage>
</organism>
<keyword evidence="5" id="KW-1185">Reference proteome</keyword>
<evidence type="ECO:0000256" key="2">
    <source>
        <dbReference type="ARBA" id="ARBA00005721"/>
    </source>
</evidence>
<dbReference type="PANTHER" id="PTHR34297:SF3">
    <property type="entry name" value="ALKALINE SHOCK PROTEIN 23"/>
    <property type="match status" value="1"/>
</dbReference>
<dbReference type="AlphaFoldDB" id="A0A1H8J6M0"/>
<dbReference type="STRING" id="1173111.SAMN05444955_1222"/>
<protein>
    <recommendedName>
        <fullName evidence="3">Alkaline shock protein 23</fullName>
    </recommendedName>
</protein>